<reference evidence="2" key="1">
    <citation type="journal article" date="2013" name="Environ. Microbiol.">
        <title>Microbiota from the distal guts of lean and obese adolescents exhibit partial functional redundancy besides clear differences in community structure.</title>
        <authorList>
            <person name="Ferrer M."/>
            <person name="Ruiz A."/>
            <person name="Lanza F."/>
            <person name="Haange S.B."/>
            <person name="Oberbach A."/>
            <person name="Till H."/>
            <person name="Bargiela R."/>
            <person name="Campoy C."/>
            <person name="Segura M.T."/>
            <person name="Richter M."/>
            <person name="von Bergen M."/>
            <person name="Seifert J."/>
            <person name="Suarez A."/>
        </authorList>
    </citation>
    <scope>NUCLEOTIDE SEQUENCE</scope>
</reference>
<dbReference type="Gene3D" id="3.40.710.10">
    <property type="entry name" value="DD-peptidase/beta-lactamase superfamily"/>
    <property type="match status" value="1"/>
</dbReference>
<dbReference type="InterPro" id="IPR012338">
    <property type="entry name" value="Beta-lactam/transpept-like"/>
</dbReference>
<organism evidence="2">
    <name type="scientific">human gut metagenome</name>
    <dbReference type="NCBI Taxonomy" id="408170"/>
    <lineage>
        <taxon>unclassified sequences</taxon>
        <taxon>metagenomes</taxon>
        <taxon>organismal metagenomes</taxon>
    </lineage>
</organism>
<dbReference type="AlphaFoldDB" id="K1S1U2"/>
<accession>K1S1U2</accession>
<name>K1S1U2_9ZZZZ</name>
<comment type="caution">
    <text evidence="2">The sequence shown here is derived from an EMBL/GenBank/DDBJ whole genome shotgun (WGS) entry which is preliminary data.</text>
</comment>
<protein>
    <submittedName>
        <fullName evidence="2">Beta-lactamase</fullName>
    </submittedName>
</protein>
<dbReference type="PANTHER" id="PTHR43283:SF3">
    <property type="entry name" value="BETA-LACTAMASE FAMILY PROTEIN (AFU_ORTHOLOGUE AFUA_5G07500)"/>
    <property type="match status" value="1"/>
</dbReference>
<feature type="domain" description="Beta-lactamase-related" evidence="1">
    <location>
        <begin position="1"/>
        <end position="303"/>
    </location>
</feature>
<dbReference type="SUPFAM" id="SSF56601">
    <property type="entry name" value="beta-lactamase/transpeptidase-like"/>
    <property type="match status" value="1"/>
</dbReference>
<dbReference type="InterPro" id="IPR050789">
    <property type="entry name" value="Diverse_Enzym_Activities"/>
</dbReference>
<dbReference type="InterPro" id="IPR001466">
    <property type="entry name" value="Beta-lactam-related"/>
</dbReference>
<dbReference type="EMBL" id="AJWY01011848">
    <property type="protein sequence ID" value="EKC51608.1"/>
    <property type="molecule type" value="Genomic_DNA"/>
</dbReference>
<feature type="non-terminal residue" evidence="2">
    <location>
        <position position="1"/>
    </location>
</feature>
<gene>
    <name evidence="2" type="ORF">LEA_17309</name>
</gene>
<sequence>PITAFAVMKLWEDGKLDLDAPVAAYLPEFGDGEHTNLTIRQLLCMTSGYGYNDNDSVQSAGLGRLYDEISESFTKGGQRTTRQVIAEMAKLPLLYRPGKGWRYGVSADILAAAVEAASGMNYRDFLKQNLLDPLEMVDTDFYVPEAKRGRFAQAYDFNSGAAVPDVVNHLGIQMNMKSLPEFLSGGAGMVSTIDDYAHFATMLMNGGEWNGCRLLKPETVQAMAEPLLNAEQRKIFVGQDTMRLGMSYGHLMSVCVAPEESPVPLHLGEYGWDGKLGTLFTNDPATRSSLLMMLQRNGPWDRLVNLRVG</sequence>
<dbReference type="PANTHER" id="PTHR43283">
    <property type="entry name" value="BETA-LACTAMASE-RELATED"/>
    <property type="match status" value="1"/>
</dbReference>
<proteinExistence type="predicted"/>
<feature type="non-terminal residue" evidence="2">
    <location>
        <position position="309"/>
    </location>
</feature>
<evidence type="ECO:0000259" key="1">
    <source>
        <dbReference type="Pfam" id="PF00144"/>
    </source>
</evidence>
<dbReference type="Pfam" id="PF00144">
    <property type="entry name" value="Beta-lactamase"/>
    <property type="match status" value="1"/>
</dbReference>
<evidence type="ECO:0000313" key="2">
    <source>
        <dbReference type="EMBL" id="EKC51608.1"/>
    </source>
</evidence>